<feature type="transmembrane region" description="Helical" evidence="7">
    <location>
        <begin position="76"/>
        <end position="99"/>
    </location>
</feature>
<feature type="transmembrane region" description="Helical" evidence="7">
    <location>
        <begin position="139"/>
        <end position="160"/>
    </location>
</feature>
<comment type="subcellular location">
    <subcellularLocation>
        <location evidence="1">Endomembrane system</location>
        <topology evidence="1">Multi-pass membrane protein</topology>
    </subcellularLocation>
</comment>
<dbReference type="OrthoDB" id="9768783at2"/>
<feature type="transmembrane region" description="Helical" evidence="7">
    <location>
        <begin position="204"/>
        <end position="222"/>
    </location>
</feature>
<keyword evidence="5 7" id="KW-0472">Membrane</keyword>
<organism evidence="8 9">
    <name type="scientific">Quadrisphaera setariae</name>
    <dbReference type="NCBI Taxonomy" id="2593304"/>
    <lineage>
        <taxon>Bacteria</taxon>
        <taxon>Bacillati</taxon>
        <taxon>Actinomycetota</taxon>
        <taxon>Actinomycetes</taxon>
        <taxon>Kineosporiales</taxon>
        <taxon>Kineosporiaceae</taxon>
        <taxon>Quadrisphaera</taxon>
    </lineage>
</organism>
<protein>
    <submittedName>
        <fullName evidence="8">MFS transporter</fullName>
    </submittedName>
</protein>
<dbReference type="EMBL" id="VKAC01000004">
    <property type="protein sequence ID" value="TXR56876.1"/>
    <property type="molecule type" value="Genomic_DNA"/>
</dbReference>
<evidence type="ECO:0000256" key="7">
    <source>
        <dbReference type="SAM" id="Phobius"/>
    </source>
</evidence>
<evidence type="ECO:0000256" key="3">
    <source>
        <dbReference type="ARBA" id="ARBA00022692"/>
    </source>
</evidence>
<reference evidence="8 9" key="1">
    <citation type="submission" date="2019-07" db="EMBL/GenBank/DDBJ databases">
        <title>Quadrisphaera sp. strain DD2A genome sequencing and assembly.</title>
        <authorList>
            <person name="Kim I."/>
        </authorList>
    </citation>
    <scope>NUCLEOTIDE SEQUENCE [LARGE SCALE GENOMIC DNA]</scope>
    <source>
        <strain evidence="8 9">DD2A</strain>
    </source>
</reference>
<dbReference type="PANTHER" id="PTHR23519:SF1">
    <property type="entry name" value="AUTOPHAGY-RELATED PROTEIN 22"/>
    <property type="match status" value="1"/>
</dbReference>
<dbReference type="SUPFAM" id="SSF103473">
    <property type="entry name" value="MFS general substrate transporter"/>
    <property type="match status" value="1"/>
</dbReference>
<evidence type="ECO:0000256" key="2">
    <source>
        <dbReference type="ARBA" id="ARBA00022448"/>
    </source>
</evidence>
<evidence type="ECO:0000313" key="9">
    <source>
        <dbReference type="Proteomes" id="UP000321234"/>
    </source>
</evidence>
<feature type="transmembrane region" description="Helical" evidence="7">
    <location>
        <begin position="172"/>
        <end position="192"/>
    </location>
</feature>
<accession>A0A5C8ZIX6</accession>
<evidence type="ECO:0000256" key="5">
    <source>
        <dbReference type="ARBA" id="ARBA00023136"/>
    </source>
</evidence>
<dbReference type="Gene3D" id="1.20.1250.20">
    <property type="entry name" value="MFS general substrate transporter like domains"/>
    <property type="match status" value="1"/>
</dbReference>
<proteinExistence type="predicted"/>
<dbReference type="InterPro" id="IPR024671">
    <property type="entry name" value="Atg22-like"/>
</dbReference>
<evidence type="ECO:0000313" key="8">
    <source>
        <dbReference type="EMBL" id="TXR56876.1"/>
    </source>
</evidence>
<keyword evidence="4 7" id="KW-1133">Transmembrane helix</keyword>
<dbReference type="AlphaFoldDB" id="A0A5C8ZIX6"/>
<feature type="transmembrane region" description="Helical" evidence="7">
    <location>
        <begin position="432"/>
        <end position="450"/>
    </location>
</feature>
<evidence type="ECO:0000256" key="1">
    <source>
        <dbReference type="ARBA" id="ARBA00004127"/>
    </source>
</evidence>
<dbReference type="InterPro" id="IPR036259">
    <property type="entry name" value="MFS_trans_sf"/>
</dbReference>
<sequence length="485" mass="49695">MTPAQLGRARRAWYVYDWANSAYVTTTSTVLFSPYLTAVAEAAACPGGVGEVVRDGATTCPVPLSVLGIPVAAGSLALYVVTFATLLSAVVLPAVGAVADRSRSPRRLMTGFAWVGAAAAAAMVFVVGDRWVLGAALQLVASLCLGASLVVYDSLLVRLAGPDERDRVSSRGWALGYAGGAVLLAANLVLLAQADSLGLDEGSAVRVSLLSAGLWWGAFTLVPHLGLRRLDGEPAVVALEGPDGAAPASTARVVAGSLGQLVRTLKGAPAFPQTLLFLIAYLFFNDGVQTVIAAASIYGQQQLGFASSQLVVAILLVQVVALLGALAAGWIAQRTSARATILGSLVVWMAVVVAGMVIPAGEFGLFLALAAAIGLVLGGTQALSRSVFSQLVPVGREAEWFGLYQSAERGTSWLGTLVFGLVFQLTGSYRPAIASLVVFFVVGGILLLRVDVARGRAQAQAGTGAGHSAGIQDADGGAAPRGRGR</sequence>
<dbReference type="PANTHER" id="PTHR23519">
    <property type="entry name" value="AUTOPHAGY-RELATED PROTEIN 22"/>
    <property type="match status" value="1"/>
</dbReference>
<dbReference type="GO" id="GO:0012505">
    <property type="term" value="C:endomembrane system"/>
    <property type="evidence" value="ECO:0007669"/>
    <property type="project" value="UniProtKB-SubCell"/>
</dbReference>
<name>A0A5C8ZIX6_9ACTN</name>
<feature type="transmembrane region" description="Helical" evidence="7">
    <location>
        <begin position="364"/>
        <end position="383"/>
    </location>
</feature>
<feature type="transmembrane region" description="Helical" evidence="7">
    <location>
        <begin position="275"/>
        <end position="298"/>
    </location>
</feature>
<evidence type="ECO:0000256" key="6">
    <source>
        <dbReference type="SAM" id="MobiDB-lite"/>
    </source>
</evidence>
<comment type="caution">
    <text evidence="8">The sequence shown here is derived from an EMBL/GenBank/DDBJ whole genome shotgun (WGS) entry which is preliminary data.</text>
</comment>
<feature type="transmembrane region" description="Helical" evidence="7">
    <location>
        <begin position="310"/>
        <end position="332"/>
    </location>
</feature>
<keyword evidence="9" id="KW-1185">Reference proteome</keyword>
<feature type="transmembrane region" description="Helical" evidence="7">
    <location>
        <begin position="111"/>
        <end position="133"/>
    </location>
</feature>
<feature type="region of interest" description="Disordered" evidence="6">
    <location>
        <begin position="463"/>
        <end position="485"/>
    </location>
</feature>
<dbReference type="InterPro" id="IPR050495">
    <property type="entry name" value="ATG22/LtaA_families"/>
</dbReference>
<dbReference type="Pfam" id="PF11700">
    <property type="entry name" value="ATG22"/>
    <property type="match status" value="1"/>
</dbReference>
<keyword evidence="2" id="KW-0813">Transport</keyword>
<keyword evidence="3 7" id="KW-0812">Transmembrane</keyword>
<feature type="transmembrane region" description="Helical" evidence="7">
    <location>
        <begin position="410"/>
        <end position="426"/>
    </location>
</feature>
<dbReference type="Proteomes" id="UP000321234">
    <property type="component" value="Unassembled WGS sequence"/>
</dbReference>
<evidence type="ECO:0000256" key="4">
    <source>
        <dbReference type="ARBA" id="ARBA00022989"/>
    </source>
</evidence>
<feature type="transmembrane region" description="Helical" evidence="7">
    <location>
        <begin position="339"/>
        <end position="358"/>
    </location>
</feature>
<gene>
    <name evidence="8" type="ORF">FMM08_07810</name>
</gene>